<proteinExistence type="predicted"/>
<organism evidence="4">
    <name type="scientific">Physcomitrium patens</name>
    <name type="common">Spreading-leaved earth moss</name>
    <name type="synonym">Physcomitrella patens</name>
    <dbReference type="NCBI Taxonomy" id="3218"/>
    <lineage>
        <taxon>Eukaryota</taxon>
        <taxon>Viridiplantae</taxon>
        <taxon>Streptophyta</taxon>
        <taxon>Embryophyta</taxon>
        <taxon>Bryophyta</taxon>
        <taxon>Bryophytina</taxon>
        <taxon>Bryopsida</taxon>
        <taxon>Funariidae</taxon>
        <taxon>Funariales</taxon>
        <taxon>Funariaceae</taxon>
        <taxon>Physcomitrium</taxon>
    </lineage>
</organism>
<name>A9T771_PHYPA</name>
<dbReference type="EnsemblPlants" id="Pp3c6_12550V3.3">
    <property type="protein sequence ID" value="Pp3c6_12550V3.3"/>
    <property type="gene ID" value="Pp3c6_12550"/>
</dbReference>
<dbReference type="GO" id="GO:0000993">
    <property type="term" value="F:RNA polymerase II complex binding"/>
    <property type="evidence" value="ECO:0000318"/>
    <property type="project" value="GO_Central"/>
</dbReference>
<evidence type="ECO:0000313" key="5">
    <source>
        <dbReference type="EnsemblPlants" id="Pp3c6_12550V3.1"/>
    </source>
</evidence>
<dbReference type="SUPFAM" id="SSF48464">
    <property type="entry name" value="ENTH/VHS domain"/>
    <property type="match status" value="1"/>
</dbReference>
<dbReference type="PROSITE" id="PS51391">
    <property type="entry name" value="CID"/>
    <property type="match status" value="1"/>
</dbReference>
<dbReference type="KEGG" id="ppp:112284105"/>
<dbReference type="EnsemblPlants" id="Pp3c6_12550V3.4">
    <property type="protein sequence ID" value="Pp3c6_12550V3.4"/>
    <property type="gene ID" value="Pp3c6_12550"/>
</dbReference>
<dbReference type="RefSeq" id="XP_024379435.1">
    <property type="nucleotide sequence ID" value="XM_024523667.2"/>
</dbReference>
<dbReference type="Gramene" id="Pp3c6_12550V3.6">
    <property type="protein sequence ID" value="Pp3c6_12550V3.6"/>
    <property type="gene ID" value="Pp3c6_12550"/>
</dbReference>
<dbReference type="EnsemblPlants" id="Pp3c6_12550V3.1">
    <property type="protein sequence ID" value="Pp3c6_12550V3.1"/>
    <property type="gene ID" value="Pp3c6_12550"/>
</dbReference>
<reference evidence="4 6" key="1">
    <citation type="journal article" date="2008" name="Science">
        <title>The Physcomitrella genome reveals evolutionary insights into the conquest of land by plants.</title>
        <authorList>
            <person name="Rensing S."/>
            <person name="Lang D."/>
            <person name="Zimmer A."/>
            <person name="Terry A."/>
            <person name="Salamov A."/>
            <person name="Shapiro H."/>
            <person name="Nishiyama T."/>
            <person name="Perroud P.-F."/>
            <person name="Lindquist E."/>
            <person name="Kamisugi Y."/>
            <person name="Tanahashi T."/>
            <person name="Sakakibara K."/>
            <person name="Fujita T."/>
            <person name="Oishi K."/>
            <person name="Shin-I T."/>
            <person name="Kuroki Y."/>
            <person name="Toyoda A."/>
            <person name="Suzuki Y."/>
            <person name="Hashimoto A."/>
            <person name="Yamaguchi K."/>
            <person name="Sugano A."/>
            <person name="Kohara Y."/>
            <person name="Fujiyama A."/>
            <person name="Anterola A."/>
            <person name="Aoki S."/>
            <person name="Ashton N."/>
            <person name="Barbazuk W.B."/>
            <person name="Barker E."/>
            <person name="Bennetzen J."/>
            <person name="Bezanilla M."/>
            <person name="Blankenship R."/>
            <person name="Cho S.H."/>
            <person name="Dutcher S."/>
            <person name="Estelle M."/>
            <person name="Fawcett J.A."/>
            <person name="Gundlach H."/>
            <person name="Hanada K."/>
            <person name="Heyl A."/>
            <person name="Hicks K.A."/>
            <person name="Hugh J."/>
            <person name="Lohr M."/>
            <person name="Mayer K."/>
            <person name="Melkozernov A."/>
            <person name="Murata T."/>
            <person name="Nelson D."/>
            <person name="Pils B."/>
            <person name="Prigge M."/>
            <person name="Reiss B."/>
            <person name="Renner T."/>
            <person name="Rombauts S."/>
            <person name="Rushton P."/>
            <person name="Sanderfoot A."/>
            <person name="Schween G."/>
            <person name="Shiu S.-H."/>
            <person name="Stueber K."/>
            <person name="Theodoulou F.L."/>
            <person name="Tu H."/>
            <person name="Van de Peer Y."/>
            <person name="Verrier P.J."/>
            <person name="Waters E."/>
            <person name="Wood A."/>
            <person name="Yang L."/>
            <person name="Cove D."/>
            <person name="Cuming A."/>
            <person name="Hasebe M."/>
            <person name="Lucas S."/>
            <person name="Mishler D.B."/>
            <person name="Reski R."/>
            <person name="Grigoriev I."/>
            <person name="Quatrano R.S."/>
            <person name="Boore J.L."/>
        </authorList>
    </citation>
    <scope>NUCLEOTIDE SEQUENCE [LARGE SCALE GENOMIC DNA]</scope>
    <source>
        <strain evidence="5 6">cv. Gransden 2004</strain>
    </source>
</reference>
<evidence type="ECO:0000256" key="2">
    <source>
        <dbReference type="SAM" id="MobiDB-lite"/>
    </source>
</evidence>
<dbReference type="RefSeq" id="XP_024379436.1">
    <property type="nucleotide sequence ID" value="XM_024523668.2"/>
</dbReference>
<dbReference type="OMA" id="ERSHAML"/>
<dbReference type="RefSeq" id="XP_024379439.1">
    <property type="nucleotide sequence ID" value="XM_024523671.2"/>
</dbReference>
<feature type="compositionally biased region" description="Pro residues" evidence="2">
    <location>
        <begin position="465"/>
        <end position="475"/>
    </location>
</feature>
<feature type="region of interest" description="Disordered" evidence="2">
    <location>
        <begin position="286"/>
        <end position="354"/>
    </location>
</feature>
<protein>
    <recommendedName>
        <fullName evidence="3">CID domain-containing protein</fullName>
    </recommendedName>
</protein>
<reference evidence="4 6" key="2">
    <citation type="journal article" date="2018" name="Plant J.">
        <title>The Physcomitrella patens chromosome-scale assembly reveals moss genome structure and evolution.</title>
        <authorList>
            <person name="Lang D."/>
            <person name="Ullrich K.K."/>
            <person name="Murat F."/>
            <person name="Fuchs J."/>
            <person name="Jenkins J."/>
            <person name="Haas F.B."/>
            <person name="Piednoel M."/>
            <person name="Gundlach H."/>
            <person name="Van Bel M."/>
            <person name="Meyberg R."/>
            <person name="Vives C."/>
            <person name="Morata J."/>
            <person name="Symeonidi A."/>
            <person name="Hiss M."/>
            <person name="Muchero W."/>
            <person name="Kamisugi Y."/>
            <person name="Saleh O."/>
            <person name="Blanc G."/>
            <person name="Decker E.L."/>
            <person name="van Gessel N."/>
            <person name="Grimwood J."/>
            <person name="Hayes R.D."/>
            <person name="Graham S.W."/>
            <person name="Gunter L.E."/>
            <person name="McDaniel S.F."/>
            <person name="Hoernstein S.N.W."/>
            <person name="Larsson A."/>
            <person name="Li F.W."/>
            <person name="Perroud P.F."/>
            <person name="Phillips J."/>
            <person name="Ranjan P."/>
            <person name="Rokshar D.S."/>
            <person name="Rothfels C.J."/>
            <person name="Schneider L."/>
            <person name="Shu S."/>
            <person name="Stevenson D.W."/>
            <person name="Thummler F."/>
            <person name="Tillich M."/>
            <person name="Villarreal Aguilar J.C."/>
            <person name="Widiez T."/>
            <person name="Wong G.K."/>
            <person name="Wymore A."/>
            <person name="Zhang Y."/>
            <person name="Zimmer A.D."/>
            <person name="Quatrano R.S."/>
            <person name="Mayer K.F.X."/>
            <person name="Goodstein D."/>
            <person name="Casacuberta J.M."/>
            <person name="Vandepoele K."/>
            <person name="Reski R."/>
            <person name="Cuming A.C."/>
            <person name="Tuskan G.A."/>
            <person name="Maumus F."/>
            <person name="Salse J."/>
            <person name="Schmutz J."/>
            <person name="Rensing S.A."/>
        </authorList>
    </citation>
    <scope>NUCLEOTIDE SEQUENCE [LARGE SCALE GENOMIC DNA]</scope>
    <source>
        <strain evidence="5 6">cv. Gransden 2004</strain>
    </source>
</reference>
<dbReference type="GO" id="GO:0005634">
    <property type="term" value="C:nucleus"/>
    <property type="evidence" value="ECO:0007669"/>
    <property type="project" value="UniProtKB-ARBA"/>
</dbReference>
<dbReference type="PaxDb" id="3218-PP1S177_17V6.2"/>
<dbReference type="RefSeq" id="XP_024379434.1">
    <property type="nucleotide sequence ID" value="XM_024523666.2"/>
</dbReference>
<sequence>MDGPPSSGAFTGATLAEKLNKLNASQQSIETLSHWCIFHRKKAKEIVDTWASKFHEAPKEQRVPFLYLANDILQNSRRKGPEFVNAFWTVLPAVLRDVLDSGDESVRNPAYRLVSIWEDRRVFGSRGQSLREELLGKRLQSPKQQPKQSSPNYQSFEGTLLERVARSYQAAHEKSVDEYGAVSKCNEALSMVVNLEKEAEAAGGNGDMQASVSEELLEQELVMRQCVEQLESCERSHAMLCSDLKDALHVQENKLEQIRAQLQTAQSQLQQTKNVQQRLASGITSDIDFPVGGAPTVGSVEEGSASQEHDNLASRDMDTETHISMSSGSGTTNNPTVNELSAEPTETSQAPTSALSTAAEIAAKLAASSSSAAMLTSVLSSLAAEEAGNGLHSPNFNMDGAQKRPRLENHVDQLPAPAPVPYQLPPQLSQFLQANPMMPPGYTFQTAMPPPPMQNHMMLTQHSMGPPPPPMPPSCNPIYQFQQQPSPYYSPPPLPAPPAPAPRQ</sequence>
<dbReference type="GO" id="GO:0031124">
    <property type="term" value="P:mRNA 3'-end processing"/>
    <property type="evidence" value="ECO:0000318"/>
    <property type="project" value="GO_Central"/>
</dbReference>
<keyword evidence="1" id="KW-0175">Coiled coil</keyword>
<dbReference type="SMART" id="SM00582">
    <property type="entry name" value="RPR"/>
    <property type="match status" value="1"/>
</dbReference>
<accession>A9T771</accession>
<dbReference type="EnsemblPlants" id="Pp3c6_12550V3.2">
    <property type="protein sequence ID" value="Pp3c6_12550V3.2"/>
    <property type="gene ID" value="Pp3c6_12550"/>
</dbReference>
<dbReference type="Gramene" id="Pp3c6_12550V3.2">
    <property type="protein sequence ID" value="Pp3c6_12550V3.2"/>
    <property type="gene ID" value="Pp3c6_12550"/>
</dbReference>
<dbReference type="EnsemblPlants" id="Pp3c6_12550V3.6">
    <property type="protein sequence ID" value="Pp3c6_12550V3.6"/>
    <property type="gene ID" value="Pp3c6_12550"/>
</dbReference>
<feature type="region of interest" description="Disordered" evidence="2">
    <location>
        <begin position="460"/>
        <end position="504"/>
    </location>
</feature>
<gene>
    <name evidence="5" type="primary">LOC112284105</name>
    <name evidence="4" type="ORF">PHYPA_008870</name>
</gene>
<dbReference type="CDD" id="cd16981">
    <property type="entry name" value="CID_RPRD_like"/>
    <property type="match status" value="1"/>
</dbReference>
<dbReference type="PANTHER" id="PTHR12460:SF0">
    <property type="entry name" value="CID DOMAIN-CONTAINING PROTEIN-RELATED"/>
    <property type="match status" value="1"/>
</dbReference>
<dbReference type="PANTHER" id="PTHR12460">
    <property type="entry name" value="CYCLIN-DEPENDENT KINASE INHIBITOR-RELATED PROTEIN"/>
    <property type="match status" value="1"/>
</dbReference>
<dbReference type="FunFam" id="1.25.40.90:FF:000018">
    <property type="entry name" value="ENTH/VHS family protein isoform 1"/>
    <property type="match status" value="1"/>
</dbReference>
<dbReference type="AlphaFoldDB" id="A9T771"/>
<keyword evidence="6" id="KW-1185">Reference proteome</keyword>
<dbReference type="eggNOG" id="KOG2669">
    <property type="taxonomic scope" value="Eukaryota"/>
</dbReference>
<feature type="compositionally biased region" description="Pro residues" evidence="2">
    <location>
        <begin position="488"/>
        <end position="504"/>
    </location>
</feature>
<dbReference type="STRING" id="3218.A9T771"/>
<feature type="coiled-coil region" evidence="1">
    <location>
        <begin position="241"/>
        <end position="275"/>
    </location>
</feature>
<evidence type="ECO:0000256" key="1">
    <source>
        <dbReference type="SAM" id="Coils"/>
    </source>
</evidence>
<evidence type="ECO:0000313" key="6">
    <source>
        <dbReference type="Proteomes" id="UP000006727"/>
    </source>
</evidence>
<dbReference type="Gene3D" id="1.25.40.90">
    <property type="match status" value="1"/>
</dbReference>
<dbReference type="EMBL" id="ABEU02000006">
    <property type="protein sequence ID" value="PNR52496.1"/>
    <property type="molecule type" value="Genomic_DNA"/>
</dbReference>
<feature type="compositionally biased region" description="Basic and acidic residues" evidence="2">
    <location>
        <begin position="307"/>
        <end position="321"/>
    </location>
</feature>
<dbReference type="Gramene" id="Pp3c6_12550V3.7">
    <property type="protein sequence ID" value="Pp3c6_12550V3.7"/>
    <property type="gene ID" value="Pp3c6_12550"/>
</dbReference>
<dbReference type="OrthoDB" id="10069473at2759"/>
<evidence type="ECO:0000259" key="3">
    <source>
        <dbReference type="PROSITE" id="PS51391"/>
    </source>
</evidence>
<dbReference type="RefSeq" id="XP_073390954.1">
    <property type="nucleotide sequence ID" value="XM_073534853.1"/>
</dbReference>
<dbReference type="HOGENOM" id="CLU_024771_1_0_1"/>
<evidence type="ECO:0000313" key="4">
    <source>
        <dbReference type="EMBL" id="PNR52496.1"/>
    </source>
</evidence>
<feature type="domain" description="CID" evidence="3">
    <location>
        <begin position="7"/>
        <end position="139"/>
    </location>
</feature>
<dbReference type="RefSeq" id="XP_024379437.1">
    <property type="nucleotide sequence ID" value="XM_024523669.2"/>
</dbReference>
<dbReference type="Pfam" id="PF04818">
    <property type="entry name" value="CID"/>
    <property type="match status" value="1"/>
</dbReference>
<dbReference type="InterPro" id="IPR006569">
    <property type="entry name" value="CID_dom"/>
</dbReference>
<dbReference type="Gramene" id="Pp3c6_12550V3.1">
    <property type="protein sequence ID" value="Pp3c6_12550V3.1"/>
    <property type="gene ID" value="Pp3c6_12550"/>
</dbReference>
<dbReference type="FunCoup" id="A9T771">
    <property type="interactions" value="3678"/>
</dbReference>
<dbReference type="Gramene" id="Pp3c6_12550V3.4">
    <property type="protein sequence ID" value="Pp3c6_12550V3.4"/>
    <property type="gene ID" value="Pp3c6_12550"/>
</dbReference>
<dbReference type="EnsemblPlants" id="Pp3c6_12550V3.5">
    <property type="protein sequence ID" value="Pp3c6_12550V3.5"/>
    <property type="gene ID" value="Pp3c6_12550"/>
</dbReference>
<dbReference type="Proteomes" id="UP000006727">
    <property type="component" value="Chromosome 6"/>
</dbReference>
<dbReference type="InterPro" id="IPR008942">
    <property type="entry name" value="ENTH_VHS"/>
</dbReference>
<reference evidence="5" key="3">
    <citation type="submission" date="2020-12" db="UniProtKB">
        <authorList>
            <consortium name="EnsemblPlants"/>
        </authorList>
    </citation>
    <scope>IDENTIFICATION</scope>
</reference>
<dbReference type="GeneID" id="112284105"/>
<feature type="compositionally biased region" description="Polar residues" evidence="2">
    <location>
        <begin position="322"/>
        <end position="351"/>
    </location>
</feature>
<dbReference type="EnsemblPlants" id="Pp3c6_12550V3.7">
    <property type="protein sequence ID" value="Pp3c6_12550V3.7"/>
    <property type="gene ID" value="Pp3c6_12550"/>
</dbReference>
<dbReference type="Gramene" id="Pp3c6_12550V3.5">
    <property type="protein sequence ID" value="Pp3c6_12550V3.5"/>
    <property type="gene ID" value="Pp3c6_12550"/>
</dbReference>
<dbReference type="Gramene" id="Pp3c6_12550V3.3">
    <property type="protein sequence ID" value="Pp3c6_12550V3.3"/>
    <property type="gene ID" value="Pp3c6_12550"/>
</dbReference>